<proteinExistence type="inferred from homology"/>
<dbReference type="PROSITE" id="PS00379">
    <property type="entry name" value="CDP_ALCOHOL_P_TRANSF"/>
    <property type="match status" value="1"/>
</dbReference>
<dbReference type="InterPro" id="IPR048254">
    <property type="entry name" value="CDP_ALCOHOL_P_TRANSF_CS"/>
</dbReference>
<dbReference type="AlphaFoldDB" id="A0A0M6YLK2"/>
<dbReference type="Proteomes" id="UP000049222">
    <property type="component" value="Unassembled WGS sequence"/>
</dbReference>
<evidence type="ECO:0000313" key="4">
    <source>
        <dbReference type="EMBL" id="CTQ51242.1"/>
    </source>
</evidence>
<dbReference type="Gene3D" id="1.20.120.1760">
    <property type="match status" value="1"/>
</dbReference>
<dbReference type="GO" id="GO:0008654">
    <property type="term" value="P:phospholipid biosynthetic process"/>
    <property type="evidence" value="ECO:0007669"/>
    <property type="project" value="InterPro"/>
</dbReference>
<feature type="transmembrane region" description="Helical" evidence="3">
    <location>
        <begin position="192"/>
        <end position="210"/>
    </location>
</feature>
<keyword evidence="3" id="KW-0472">Membrane</keyword>
<dbReference type="GO" id="GO:0016780">
    <property type="term" value="F:phosphotransferase activity, for other substituted phosphate groups"/>
    <property type="evidence" value="ECO:0007669"/>
    <property type="project" value="InterPro"/>
</dbReference>
<dbReference type="RefSeq" id="WP_083481204.1">
    <property type="nucleotide sequence ID" value="NZ_CXSU01000012.1"/>
</dbReference>
<keyword evidence="5" id="KW-1185">Reference proteome</keyword>
<keyword evidence="3" id="KW-0812">Transmembrane</keyword>
<dbReference type="EMBL" id="CXSU01000012">
    <property type="protein sequence ID" value="CTQ51242.1"/>
    <property type="molecule type" value="Genomic_DNA"/>
</dbReference>
<evidence type="ECO:0000256" key="2">
    <source>
        <dbReference type="RuleBase" id="RU003750"/>
    </source>
</evidence>
<organism evidence="4 5">
    <name type="scientific">Jannaschia donghaensis</name>
    <dbReference type="NCBI Taxonomy" id="420998"/>
    <lineage>
        <taxon>Bacteria</taxon>
        <taxon>Pseudomonadati</taxon>
        <taxon>Pseudomonadota</taxon>
        <taxon>Alphaproteobacteria</taxon>
        <taxon>Rhodobacterales</taxon>
        <taxon>Roseobacteraceae</taxon>
        <taxon>Jannaschia</taxon>
    </lineage>
</organism>
<dbReference type="Pfam" id="PF01066">
    <property type="entry name" value="CDP-OH_P_transf"/>
    <property type="match status" value="1"/>
</dbReference>
<feature type="transmembrane region" description="Helical" evidence="3">
    <location>
        <begin position="99"/>
        <end position="116"/>
    </location>
</feature>
<feature type="transmembrane region" description="Helical" evidence="3">
    <location>
        <begin position="41"/>
        <end position="61"/>
    </location>
</feature>
<feature type="transmembrane region" description="Helical" evidence="3">
    <location>
        <begin position="160"/>
        <end position="180"/>
    </location>
</feature>
<evidence type="ECO:0000313" key="5">
    <source>
        <dbReference type="Proteomes" id="UP000049222"/>
    </source>
</evidence>
<evidence type="ECO:0000256" key="1">
    <source>
        <dbReference type="ARBA" id="ARBA00022679"/>
    </source>
</evidence>
<keyword evidence="1 2" id="KW-0808">Transferase</keyword>
<dbReference type="GO" id="GO:0016020">
    <property type="term" value="C:membrane"/>
    <property type="evidence" value="ECO:0007669"/>
    <property type="project" value="InterPro"/>
</dbReference>
<dbReference type="InterPro" id="IPR043130">
    <property type="entry name" value="CDP-OH_PTrfase_TM_dom"/>
</dbReference>
<dbReference type="InterPro" id="IPR000462">
    <property type="entry name" value="CDP-OH_P_trans"/>
</dbReference>
<accession>A0A0M6YLK2</accession>
<protein>
    <submittedName>
        <fullName evidence="4">CDP-alcohol phosphatidyltransferase</fullName>
    </submittedName>
</protein>
<feature type="transmembrane region" description="Helical" evidence="3">
    <location>
        <begin position="12"/>
        <end position="35"/>
    </location>
</feature>
<comment type="similarity">
    <text evidence="2">Belongs to the CDP-alcohol phosphatidyltransferase class-I family.</text>
</comment>
<keyword evidence="3" id="KW-1133">Transmembrane helix</keyword>
<evidence type="ECO:0000256" key="3">
    <source>
        <dbReference type="SAM" id="Phobius"/>
    </source>
</evidence>
<name>A0A0M6YLK2_9RHOB</name>
<feature type="transmembrane region" description="Helical" evidence="3">
    <location>
        <begin position="216"/>
        <end position="237"/>
    </location>
</feature>
<sequence length="240" mass="24590">MNWVRYINTRHAGPAAWLAAVAAMLVPGVIGLALAMSAPGAAISLAVFVVGAAIAVAGMAAGYPHVRPGGCNIVTLIRLALTAGLAAALWPPGPVPAQTAWSLLALAALALTLDGVDGWLARRAGLTSAFGARFDMEVDALLAAVLAGILLVQGRAGPEILILGGLRYAFVAATLIWPWLGATLPDSLRRKAVCVVQIGVLTALLAPVVSDGLGRGLALVATLALVWSFAVDVCWLARRR</sequence>
<gene>
    <name evidence="4" type="ORF">JDO7802_03281</name>
</gene>
<reference evidence="4 5" key="1">
    <citation type="submission" date="2015-07" db="EMBL/GenBank/DDBJ databases">
        <authorList>
            <person name="Noorani M."/>
        </authorList>
    </citation>
    <scope>NUCLEOTIDE SEQUENCE [LARGE SCALE GENOMIC DNA]</scope>
    <source>
        <strain evidence="4 5">CECT 7802</strain>
    </source>
</reference>
<dbReference type="STRING" id="420998.JDO7802_03281"/>
<feature type="transmembrane region" description="Helical" evidence="3">
    <location>
        <begin position="136"/>
        <end position="154"/>
    </location>
</feature>
<feature type="transmembrane region" description="Helical" evidence="3">
    <location>
        <begin position="73"/>
        <end position="93"/>
    </location>
</feature>